<dbReference type="STRING" id="1080227.A8L45_04010"/>
<evidence type="ECO:0000313" key="13">
    <source>
        <dbReference type="Proteomes" id="UP000094936"/>
    </source>
</evidence>
<dbReference type="PANTHER" id="PTHR14969:SF62">
    <property type="entry name" value="DECAPRENYLPHOSPHORYL-5-PHOSPHORIBOSE PHOSPHATASE RV3807C-RELATED"/>
    <property type="match status" value="1"/>
</dbReference>
<keyword evidence="6 10" id="KW-1133">Transmembrane helix</keyword>
<evidence type="ECO:0000313" key="12">
    <source>
        <dbReference type="EMBL" id="ODA35338.1"/>
    </source>
</evidence>
<evidence type="ECO:0000256" key="10">
    <source>
        <dbReference type="SAM" id="Phobius"/>
    </source>
</evidence>
<dbReference type="InterPro" id="IPR000326">
    <property type="entry name" value="PAP2/HPO"/>
</dbReference>
<protein>
    <recommendedName>
        <fullName evidence="2">undecaprenyl-diphosphate phosphatase</fullName>
        <ecNumber evidence="2">3.6.1.27</ecNumber>
    </recommendedName>
    <alternativeName>
        <fullName evidence="8">Undecaprenyl pyrophosphate phosphatase</fullName>
    </alternativeName>
</protein>
<keyword evidence="5" id="KW-0378">Hydrolase</keyword>
<dbReference type="Gene3D" id="1.20.144.10">
    <property type="entry name" value="Phosphatidic acid phosphatase type 2/haloperoxidase"/>
    <property type="match status" value="1"/>
</dbReference>
<dbReference type="AlphaFoldDB" id="A0A1C3EQ12"/>
<evidence type="ECO:0000256" key="5">
    <source>
        <dbReference type="ARBA" id="ARBA00022801"/>
    </source>
</evidence>
<feature type="domain" description="Phosphatidic acid phosphatase type 2/haloperoxidase" evidence="11">
    <location>
        <begin position="61"/>
        <end position="166"/>
    </location>
</feature>
<dbReference type="Pfam" id="PF01569">
    <property type="entry name" value="PAP2"/>
    <property type="match status" value="1"/>
</dbReference>
<name>A0A1C3EQ12_9GAMM</name>
<comment type="subcellular location">
    <subcellularLocation>
        <location evidence="1">Cell membrane</location>
        <topology evidence="1">Multi-pass membrane protein</topology>
    </subcellularLocation>
</comment>
<keyword evidence="4 10" id="KW-0812">Transmembrane</keyword>
<dbReference type="InterPro" id="IPR036938">
    <property type="entry name" value="PAP2/HPO_sf"/>
</dbReference>
<evidence type="ECO:0000259" key="11">
    <source>
        <dbReference type="SMART" id="SM00014"/>
    </source>
</evidence>
<evidence type="ECO:0000256" key="7">
    <source>
        <dbReference type="ARBA" id="ARBA00023136"/>
    </source>
</evidence>
<evidence type="ECO:0000256" key="1">
    <source>
        <dbReference type="ARBA" id="ARBA00004651"/>
    </source>
</evidence>
<dbReference type="EC" id="3.6.1.27" evidence="2"/>
<dbReference type="GO" id="GO:0050380">
    <property type="term" value="F:undecaprenyl-diphosphatase activity"/>
    <property type="evidence" value="ECO:0007669"/>
    <property type="project" value="UniProtKB-EC"/>
</dbReference>
<evidence type="ECO:0000256" key="9">
    <source>
        <dbReference type="ARBA" id="ARBA00047594"/>
    </source>
</evidence>
<proteinExistence type="predicted"/>
<keyword evidence="3" id="KW-1003">Cell membrane</keyword>
<evidence type="ECO:0000256" key="6">
    <source>
        <dbReference type="ARBA" id="ARBA00022989"/>
    </source>
</evidence>
<dbReference type="RefSeq" id="WP_068899485.1">
    <property type="nucleotide sequence ID" value="NZ_JBHUIF010000003.1"/>
</dbReference>
<dbReference type="OrthoDB" id="9780507at2"/>
<feature type="transmembrane region" description="Helical" evidence="10">
    <location>
        <begin position="61"/>
        <end position="79"/>
    </location>
</feature>
<comment type="catalytic activity">
    <reaction evidence="9">
        <text>di-trans,octa-cis-undecaprenyl diphosphate + H2O = di-trans,octa-cis-undecaprenyl phosphate + phosphate + H(+)</text>
        <dbReference type="Rhea" id="RHEA:28094"/>
        <dbReference type="ChEBI" id="CHEBI:15377"/>
        <dbReference type="ChEBI" id="CHEBI:15378"/>
        <dbReference type="ChEBI" id="CHEBI:43474"/>
        <dbReference type="ChEBI" id="CHEBI:58405"/>
        <dbReference type="ChEBI" id="CHEBI:60392"/>
        <dbReference type="EC" id="3.6.1.27"/>
    </reaction>
</comment>
<gene>
    <name evidence="12" type="ORF">A8L45_04010</name>
</gene>
<dbReference type="SUPFAM" id="SSF48317">
    <property type="entry name" value="Acid phosphatase/Vanadium-dependent haloperoxidase"/>
    <property type="match status" value="1"/>
</dbReference>
<dbReference type="GO" id="GO:0005886">
    <property type="term" value="C:plasma membrane"/>
    <property type="evidence" value="ECO:0007669"/>
    <property type="project" value="UniProtKB-SubCell"/>
</dbReference>
<reference evidence="12 13" key="1">
    <citation type="submission" date="2016-05" db="EMBL/GenBank/DDBJ databases">
        <title>Genomic Taxonomy of the Vibrionaceae.</title>
        <authorList>
            <person name="Gomez-Gil B."/>
            <person name="Enciso-Ibarra J."/>
        </authorList>
    </citation>
    <scope>NUCLEOTIDE SEQUENCE [LARGE SCALE GENOMIC DNA]</scope>
    <source>
        <strain evidence="12 13">CAIM 1920</strain>
    </source>
</reference>
<evidence type="ECO:0000256" key="8">
    <source>
        <dbReference type="ARBA" id="ARBA00032707"/>
    </source>
</evidence>
<evidence type="ECO:0000256" key="4">
    <source>
        <dbReference type="ARBA" id="ARBA00022692"/>
    </source>
</evidence>
<feature type="transmembrane region" description="Helical" evidence="10">
    <location>
        <begin position="142"/>
        <end position="166"/>
    </location>
</feature>
<dbReference type="PANTHER" id="PTHR14969">
    <property type="entry name" value="SPHINGOSINE-1-PHOSPHATE PHOSPHOHYDROLASE"/>
    <property type="match status" value="1"/>
</dbReference>
<keyword evidence="7 10" id="KW-0472">Membrane</keyword>
<keyword evidence="13" id="KW-1185">Reference proteome</keyword>
<dbReference type="Proteomes" id="UP000094936">
    <property type="component" value="Unassembled WGS sequence"/>
</dbReference>
<organism evidence="12 13">
    <name type="scientific">Veronia pacifica</name>
    <dbReference type="NCBI Taxonomy" id="1080227"/>
    <lineage>
        <taxon>Bacteria</taxon>
        <taxon>Pseudomonadati</taxon>
        <taxon>Pseudomonadota</taxon>
        <taxon>Gammaproteobacteria</taxon>
        <taxon>Vibrionales</taxon>
        <taxon>Vibrionaceae</taxon>
        <taxon>Veronia</taxon>
    </lineage>
</organism>
<sequence length="168" mass="18223">MRGLMAIKRVDNAVSTLFLCNRFSPSIAKLSRWVSRTGDGPMYAVLGAVAALTDGLHGQSFLVAGLLAFAIQLPIYVTLKRSFRRARPSDLPSFITPSDLYSMPSGHTAAAFLMASLLSHFYPEWEPVYWCWAAMIGISRVLLGVHFATDILAGMVLGLSCAGIILSL</sequence>
<dbReference type="SMART" id="SM00014">
    <property type="entry name" value="acidPPc"/>
    <property type="match status" value="1"/>
</dbReference>
<dbReference type="EMBL" id="LYBM01000004">
    <property type="protein sequence ID" value="ODA35338.1"/>
    <property type="molecule type" value="Genomic_DNA"/>
</dbReference>
<evidence type="ECO:0000256" key="3">
    <source>
        <dbReference type="ARBA" id="ARBA00022475"/>
    </source>
</evidence>
<accession>A0A1C3EQ12</accession>
<evidence type="ECO:0000256" key="2">
    <source>
        <dbReference type="ARBA" id="ARBA00012374"/>
    </source>
</evidence>
<comment type="caution">
    <text evidence="12">The sequence shown here is derived from an EMBL/GenBank/DDBJ whole genome shotgun (WGS) entry which is preliminary data.</text>
</comment>